<proteinExistence type="predicted"/>
<dbReference type="PANTHER" id="PTHR38011">
    <property type="entry name" value="DIHYDROFOLATE REDUCTASE FAMILY PROTEIN (AFU_ORTHOLOGUE AFUA_8G06820)"/>
    <property type="match status" value="1"/>
</dbReference>
<organism evidence="2 3">
    <name type="scientific">Niabella ginsenosidivorans</name>
    <dbReference type="NCBI Taxonomy" id="1176587"/>
    <lineage>
        <taxon>Bacteria</taxon>
        <taxon>Pseudomonadati</taxon>
        <taxon>Bacteroidota</taxon>
        <taxon>Chitinophagia</taxon>
        <taxon>Chitinophagales</taxon>
        <taxon>Chitinophagaceae</taxon>
        <taxon>Niabella</taxon>
    </lineage>
</organism>
<dbReference type="GO" id="GO:0008703">
    <property type="term" value="F:5-amino-6-(5-phosphoribosylamino)uracil reductase activity"/>
    <property type="evidence" value="ECO:0007669"/>
    <property type="project" value="InterPro"/>
</dbReference>
<dbReference type="SUPFAM" id="SSF53597">
    <property type="entry name" value="Dihydrofolate reductase-like"/>
    <property type="match status" value="1"/>
</dbReference>
<keyword evidence="3" id="KW-1185">Reference proteome</keyword>
<dbReference type="InterPro" id="IPR050765">
    <property type="entry name" value="Riboflavin_Biosynth_HTPR"/>
</dbReference>
<dbReference type="RefSeq" id="WP_067756820.1">
    <property type="nucleotide sequence ID" value="NZ_CP015772.1"/>
</dbReference>
<evidence type="ECO:0000313" key="3">
    <source>
        <dbReference type="Proteomes" id="UP000077667"/>
    </source>
</evidence>
<dbReference type="EMBL" id="CP015772">
    <property type="protein sequence ID" value="ANH81807.1"/>
    <property type="molecule type" value="Genomic_DNA"/>
</dbReference>
<dbReference type="STRING" id="1176587.A8C56_13195"/>
<gene>
    <name evidence="2" type="ORF">A8C56_13195</name>
</gene>
<protein>
    <recommendedName>
        <fullName evidence="1">Bacterial bifunctional deaminase-reductase C-terminal domain-containing protein</fullName>
    </recommendedName>
</protein>
<name>A0A1A9I2B7_9BACT</name>
<dbReference type="KEGG" id="nia:A8C56_13195"/>
<feature type="domain" description="Bacterial bifunctional deaminase-reductase C-terminal" evidence="1">
    <location>
        <begin position="2"/>
        <end position="183"/>
    </location>
</feature>
<dbReference type="PANTHER" id="PTHR38011:SF11">
    <property type="entry name" value="2,5-DIAMINO-6-RIBOSYLAMINO-4(3H)-PYRIMIDINONE 5'-PHOSPHATE REDUCTASE"/>
    <property type="match status" value="1"/>
</dbReference>
<evidence type="ECO:0000259" key="1">
    <source>
        <dbReference type="Pfam" id="PF01872"/>
    </source>
</evidence>
<dbReference type="Pfam" id="PF01872">
    <property type="entry name" value="RibD_C"/>
    <property type="match status" value="1"/>
</dbReference>
<dbReference type="InterPro" id="IPR024072">
    <property type="entry name" value="DHFR-like_dom_sf"/>
</dbReference>
<dbReference type="GO" id="GO:0009231">
    <property type="term" value="P:riboflavin biosynthetic process"/>
    <property type="evidence" value="ECO:0007669"/>
    <property type="project" value="InterPro"/>
</dbReference>
<dbReference type="AlphaFoldDB" id="A0A1A9I2B7"/>
<dbReference type="Proteomes" id="UP000077667">
    <property type="component" value="Chromosome"/>
</dbReference>
<dbReference type="Gene3D" id="3.40.430.10">
    <property type="entry name" value="Dihydrofolate Reductase, subunit A"/>
    <property type="match status" value="1"/>
</dbReference>
<dbReference type="OrthoDB" id="195113at2"/>
<accession>A0A1A9I2B7</accession>
<reference evidence="2 3" key="1">
    <citation type="submission" date="2016-05" db="EMBL/GenBank/DDBJ databases">
        <title>Niabella ginsenosidivorans BS26 whole genome sequencing.</title>
        <authorList>
            <person name="Im W.T."/>
            <person name="Siddiqi M.Z."/>
        </authorList>
    </citation>
    <scope>NUCLEOTIDE SEQUENCE [LARGE SCALE GENOMIC DNA]</scope>
    <source>
        <strain evidence="2 3">BS26</strain>
    </source>
</reference>
<sequence length="192" mass="21730">MRKLILEEWVSLDGYVADREGNLDFFTRLSPEENTYSDQDQLRFLQTIDTILLGRKTYQLFADFWPTATTDQEVIADKLNGTKKMVFSNTLAVAPWGKWPDAEIVSGDAVPAIQHLKSLPGKNMVLWGSISLAQALMKENLIDEYHIQLCPVLTAGGRSLFTPEVNPKNLKLAEVRQYNTGMIFLNYQPMSS</sequence>
<evidence type="ECO:0000313" key="2">
    <source>
        <dbReference type="EMBL" id="ANH81807.1"/>
    </source>
</evidence>
<dbReference type="InterPro" id="IPR002734">
    <property type="entry name" value="RibDG_C"/>
</dbReference>